<dbReference type="Gene3D" id="1.20.1260.10">
    <property type="match status" value="1"/>
</dbReference>
<evidence type="ECO:0000313" key="3">
    <source>
        <dbReference type="EMBL" id="MFC5492793.1"/>
    </source>
</evidence>
<comment type="caution">
    <text evidence="3">The sequence shown here is derived from an EMBL/GenBank/DDBJ whole genome shotgun (WGS) entry which is preliminary data.</text>
</comment>
<evidence type="ECO:0000259" key="2">
    <source>
        <dbReference type="Pfam" id="PF03713"/>
    </source>
</evidence>
<organism evidence="3 4">
    <name type="scientific">Nocardioides caricicola</name>
    <dbReference type="NCBI Taxonomy" id="634770"/>
    <lineage>
        <taxon>Bacteria</taxon>
        <taxon>Bacillati</taxon>
        <taxon>Actinomycetota</taxon>
        <taxon>Actinomycetes</taxon>
        <taxon>Propionibacteriales</taxon>
        <taxon>Nocardioidaceae</taxon>
        <taxon>Nocardioides</taxon>
    </lineage>
</organism>
<gene>
    <name evidence="3" type="ORF">ACFPKY_06770</name>
</gene>
<feature type="domain" description="DUF305" evidence="2">
    <location>
        <begin position="63"/>
        <end position="194"/>
    </location>
</feature>
<dbReference type="PANTHER" id="PTHR36933">
    <property type="entry name" value="SLL0788 PROTEIN"/>
    <property type="match status" value="1"/>
</dbReference>
<dbReference type="InterPro" id="IPR012347">
    <property type="entry name" value="Ferritin-like"/>
</dbReference>
<sequence>MSRRIAGMVAVVVVLLVGVTTAVAATVVDDDDRWNGRGGGMTSSQMMMFGGMHGMRAASEDVYLAEMVAHHEEAVAAAQQLRRSPRAEMREFGESIVASQSAQIDQMRQWLADWYPDRTEQVAYRPMMRDLTGLSGDRLDRAFLQDMIRHHMAAVMMSQQLLVRGGAEHDEVEALAEDIRDEQHAEIFQMQQWLRDWFGVGWQHGMHGGPWMMR</sequence>
<accession>A0ABW0MZL6</accession>
<dbReference type="InterPro" id="IPR005183">
    <property type="entry name" value="DUF305_CopM-like"/>
</dbReference>
<feature type="chain" id="PRO_5045063171" evidence="1">
    <location>
        <begin position="25"/>
        <end position="214"/>
    </location>
</feature>
<protein>
    <submittedName>
        <fullName evidence="3">DUF305 domain-containing protein</fullName>
    </submittedName>
</protein>
<keyword evidence="4" id="KW-1185">Reference proteome</keyword>
<proteinExistence type="predicted"/>
<keyword evidence="1" id="KW-0732">Signal</keyword>
<dbReference type="Pfam" id="PF03713">
    <property type="entry name" value="DUF305"/>
    <property type="match status" value="1"/>
</dbReference>
<evidence type="ECO:0000256" key="1">
    <source>
        <dbReference type="SAM" id="SignalP"/>
    </source>
</evidence>
<feature type="signal peptide" evidence="1">
    <location>
        <begin position="1"/>
        <end position="24"/>
    </location>
</feature>
<dbReference type="RefSeq" id="WP_345171300.1">
    <property type="nucleotide sequence ID" value="NZ_BAABFQ010000003.1"/>
</dbReference>
<evidence type="ECO:0000313" key="4">
    <source>
        <dbReference type="Proteomes" id="UP001595956"/>
    </source>
</evidence>
<dbReference type="Proteomes" id="UP001595956">
    <property type="component" value="Unassembled WGS sequence"/>
</dbReference>
<name>A0ABW0MZL6_9ACTN</name>
<reference evidence="4" key="1">
    <citation type="journal article" date="2019" name="Int. J. Syst. Evol. Microbiol.">
        <title>The Global Catalogue of Microorganisms (GCM) 10K type strain sequencing project: providing services to taxonomists for standard genome sequencing and annotation.</title>
        <authorList>
            <consortium name="The Broad Institute Genomics Platform"/>
            <consortium name="The Broad Institute Genome Sequencing Center for Infectious Disease"/>
            <person name="Wu L."/>
            <person name="Ma J."/>
        </authorList>
    </citation>
    <scope>NUCLEOTIDE SEQUENCE [LARGE SCALE GENOMIC DNA]</scope>
    <source>
        <strain evidence="4">KACC 13778</strain>
    </source>
</reference>
<dbReference type="PANTHER" id="PTHR36933:SF1">
    <property type="entry name" value="SLL0788 PROTEIN"/>
    <property type="match status" value="1"/>
</dbReference>
<dbReference type="EMBL" id="JBHSMD010000002">
    <property type="protein sequence ID" value="MFC5492793.1"/>
    <property type="molecule type" value="Genomic_DNA"/>
</dbReference>